<dbReference type="AlphaFoldDB" id="A0A1J5Q4V7"/>
<sequence length="668" mass="64697">MPIRRTIWNFTSRESGAKARRFRKHLLRHRRSPRFAALAIVFIAFSLSTGLLTPMQDAFAKNSCPTPTFAATATSTVNGFTLGITNYSTADCAWSGTDSAGGSVAISGSGLITVTGLGAGVSSTVTITTTNSGWNTGTATSGSFSSLNAALTPTFGAGTSTVDGFTLQISNFNAAYTWGGTNSAGGSVAISGSGLITVTGLGAGVSSTVTVTTIRTGYVGGSATSGSFSSLADQAVLTISNSPLTGVAGTPITLTTAGGSGAGAVSYAVTTPGAGCAVTADSLSASGAGSCGVTASKAASGIYAGTSSVEVTFTFTLADQAVLTISNSPLTGTAGTPITLTTSGGSGAGAVSYVVTTPGAGCAVSTDSLSATGAGSCGVTATKAASGIYASATSAEATFTFALASTSTPQSALTISNSVLAGVVGTPITLTTAGGSGTGAVTYVVTTPSAGCSVTGDSLSATGAGSCGVTATKAGDSTYDSATSAEVTFTFTLAEQVGLRIVHRSLNVFAGTPVILATAGGSGTGAVTYAVTGANCTLDGSILNATGGATCVVVATKAASGIYAAKSSAAMRFRFSLTGQAALKINPPRPNSHTAHGSVIVLSVSGGSGTGAVTYSVTGKRSCSIIAIDSTTYGVTSSSAGKCDVTATKGDSGIYAARSSSAVTFIFS</sequence>
<proteinExistence type="predicted"/>
<gene>
    <name evidence="1" type="ORF">GALL_399110</name>
</gene>
<reference evidence="1" key="1">
    <citation type="submission" date="2016-10" db="EMBL/GenBank/DDBJ databases">
        <title>Sequence of Gallionella enrichment culture.</title>
        <authorList>
            <person name="Poehlein A."/>
            <person name="Muehling M."/>
            <person name="Daniel R."/>
        </authorList>
    </citation>
    <scope>NUCLEOTIDE SEQUENCE</scope>
</reference>
<dbReference type="EMBL" id="MLJW01001410">
    <property type="protein sequence ID" value="OIQ78384.1"/>
    <property type="molecule type" value="Genomic_DNA"/>
</dbReference>
<comment type="caution">
    <text evidence="1">The sequence shown here is derived from an EMBL/GenBank/DDBJ whole genome shotgun (WGS) entry which is preliminary data.</text>
</comment>
<accession>A0A1J5Q4V7</accession>
<evidence type="ECO:0000313" key="1">
    <source>
        <dbReference type="EMBL" id="OIQ78384.1"/>
    </source>
</evidence>
<name>A0A1J5Q4V7_9ZZZZ</name>
<organism evidence="1">
    <name type="scientific">mine drainage metagenome</name>
    <dbReference type="NCBI Taxonomy" id="410659"/>
    <lineage>
        <taxon>unclassified sequences</taxon>
        <taxon>metagenomes</taxon>
        <taxon>ecological metagenomes</taxon>
    </lineage>
</organism>
<protein>
    <submittedName>
        <fullName evidence="1">Uncharacterized protein</fullName>
    </submittedName>
</protein>